<dbReference type="GO" id="GO:0016020">
    <property type="term" value="C:membrane"/>
    <property type="evidence" value="ECO:0007669"/>
    <property type="project" value="UniProtKB-SubCell"/>
</dbReference>
<dbReference type="PANTHER" id="PTHR43394">
    <property type="entry name" value="ATP-DEPENDENT PERMEASE MDL1, MITOCHONDRIAL"/>
    <property type="match status" value="1"/>
</dbReference>
<protein>
    <recommendedName>
        <fullName evidence="12">ABC transporter ATP-binding protein</fullName>
    </recommendedName>
</protein>
<dbReference type="FunFam" id="3.40.50.300:FF:000604">
    <property type="entry name" value="ABC transporter B family member 28"/>
    <property type="match status" value="1"/>
</dbReference>
<evidence type="ECO:0000256" key="2">
    <source>
        <dbReference type="ARBA" id="ARBA00022448"/>
    </source>
</evidence>
<keyword evidence="7 8" id="KW-0472">Membrane</keyword>
<accession>A0A381RHW2</accession>
<dbReference type="InterPro" id="IPR017871">
    <property type="entry name" value="ABC_transporter-like_CS"/>
</dbReference>
<comment type="subcellular location">
    <subcellularLocation>
        <location evidence="1">Membrane</location>
        <topology evidence="1">Multi-pass membrane protein</topology>
    </subcellularLocation>
</comment>
<dbReference type="PROSITE" id="PS00211">
    <property type="entry name" value="ABC_TRANSPORTER_1"/>
    <property type="match status" value="1"/>
</dbReference>
<feature type="domain" description="ABC transporter" evidence="9">
    <location>
        <begin position="360"/>
        <end position="593"/>
    </location>
</feature>
<keyword evidence="4" id="KW-0547">Nucleotide-binding</keyword>
<dbReference type="AlphaFoldDB" id="A0A381RHW2"/>
<keyword evidence="6 8" id="KW-1133">Transmembrane helix</keyword>
<dbReference type="SUPFAM" id="SSF52540">
    <property type="entry name" value="P-loop containing nucleoside triphosphate hydrolases"/>
    <property type="match status" value="1"/>
</dbReference>
<gene>
    <name evidence="11" type="ORF">METZ01_LOCUS44260</name>
</gene>
<dbReference type="PROSITE" id="PS50929">
    <property type="entry name" value="ABC_TM1F"/>
    <property type="match status" value="1"/>
</dbReference>
<dbReference type="InterPro" id="IPR027417">
    <property type="entry name" value="P-loop_NTPase"/>
</dbReference>
<feature type="domain" description="ABC transmembrane type-1" evidence="10">
    <location>
        <begin position="43"/>
        <end position="326"/>
    </location>
</feature>
<name>A0A381RHW2_9ZZZZ</name>
<dbReference type="Pfam" id="PF00664">
    <property type="entry name" value="ABC_membrane"/>
    <property type="match status" value="1"/>
</dbReference>
<dbReference type="GO" id="GO:0005737">
    <property type="term" value="C:cytoplasm"/>
    <property type="evidence" value="ECO:0007669"/>
    <property type="project" value="UniProtKB-ARBA"/>
</dbReference>
<dbReference type="CDD" id="cd18545">
    <property type="entry name" value="ABC_6TM_YknV_like"/>
    <property type="match status" value="1"/>
</dbReference>
<evidence type="ECO:0000256" key="6">
    <source>
        <dbReference type="ARBA" id="ARBA00022989"/>
    </source>
</evidence>
<dbReference type="Gene3D" id="3.40.50.300">
    <property type="entry name" value="P-loop containing nucleotide triphosphate hydrolases"/>
    <property type="match status" value="1"/>
</dbReference>
<keyword evidence="5" id="KW-0067">ATP-binding</keyword>
<dbReference type="PROSITE" id="PS50893">
    <property type="entry name" value="ABC_TRANSPORTER_2"/>
    <property type="match status" value="1"/>
</dbReference>
<evidence type="ECO:0008006" key="12">
    <source>
        <dbReference type="Google" id="ProtNLM"/>
    </source>
</evidence>
<dbReference type="GO" id="GO:0015421">
    <property type="term" value="F:ABC-type oligopeptide transporter activity"/>
    <property type="evidence" value="ECO:0007669"/>
    <property type="project" value="TreeGrafter"/>
</dbReference>
<evidence type="ECO:0000256" key="8">
    <source>
        <dbReference type="SAM" id="Phobius"/>
    </source>
</evidence>
<dbReference type="GO" id="GO:0016887">
    <property type="term" value="F:ATP hydrolysis activity"/>
    <property type="evidence" value="ECO:0007669"/>
    <property type="project" value="InterPro"/>
</dbReference>
<dbReference type="InterPro" id="IPR003439">
    <property type="entry name" value="ABC_transporter-like_ATP-bd"/>
</dbReference>
<dbReference type="InterPro" id="IPR036640">
    <property type="entry name" value="ABC1_TM_sf"/>
</dbReference>
<feature type="transmembrane region" description="Helical" evidence="8">
    <location>
        <begin position="79"/>
        <end position="97"/>
    </location>
</feature>
<dbReference type="GO" id="GO:0005524">
    <property type="term" value="F:ATP binding"/>
    <property type="evidence" value="ECO:0007669"/>
    <property type="project" value="UniProtKB-KW"/>
</dbReference>
<organism evidence="11">
    <name type="scientific">marine metagenome</name>
    <dbReference type="NCBI Taxonomy" id="408172"/>
    <lineage>
        <taxon>unclassified sequences</taxon>
        <taxon>metagenomes</taxon>
        <taxon>ecological metagenomes</taxon>
    </lineage>
</organism>
<dbReference type="Gene3D" id="1.20.1560.10">
    <property type="entry name" value="ABC transporter type 1, transmembrane domain"/>
    <property type="match status" value="1"/>
</dbReference>
<evidence type="ECO:0000259" key="10">
    <source>
        <dbReference type="PROSITE" id="PS50929"/>
    </source>
</evidence>
<feature type="transmembrane region" description="Helical" evidence="8">
    <location>
        <begin position="41"/>
        <end position="67"/>
    </location>
</feature>
<feature type="transmembrane region" description="Helical" evidence="8">
    <location>
        <begin position="294"/>
        <end position="311"/>
    </location>
</feature>
<evidence type="ECO:0000256" key="4">
    <source>
        <dbReference type="ARBA" id="ARBA00022741"/>
    </source>
</evidence>
<evidence type="ECO:0000256" key="7">
    <source>
        <dbReference type="ARBA" id="ARBA00023136"/>
    </source>
</evidence>
<evidence type="ECO:0000313" key="11">
    <source>
        <dbReference type="EMBL" id="SUZ91406.1"/>
    </source>
</evidence>
<sequence length="596" mass="67134">MGGILNVPITNPEAFDSRRGSLGEYKIFWRLLRYVFPYRRLLVLGFVTMVVYTFAVVAAPFLVQLMIDEITGDTPKIDVLYVIVGLYGANAVLHWVTHYIHQVSFQRVAQNGLVDLRDDMFGHLQDQSMTFYDGESMGRIMSRLQNDIHQLQEFLSSVAVTFGDVLILIVIVGVMLFMDWRLGLITMSVAPVIIWIVLIWQTRTWPRFMQVRRTLAVVNGNLQENLTGMRVIQSLNREEKNLEDFVDRYNKDHFESQIDSSRLSAALMPLVEGFSGISMALVVVVGGLMVLDGSLQIGIVVAFALYIQRFFEPIRFITMQYTQMQRALTSSSHIFELMDRPILIREKHDATEMSNIRGEIEFNNVDFHYVEGSPVLKGMNLKIRSGETVAVVGVTGAGKTTVSALILRLYDVTKGSVKIDGVDVREMNRVSLVNQIGTVVQDPFLFSGTFRDNIRFNHPDVTDQQIETVASLVGASNFIDKMGGYDSMVEEKGSNLSAGERQLVALARALVFDPKIIIMDEATASIDSHTESVIQEAIEKIFENRTALVIAHRLSTVRNADRIIVMSAGEIIEEGNHSELLLQEGVYHALYWQNFS</sequence>
<reference evidence="11" key="1">
    <citation type="submission" date="2018-05" db="EMBL/GenBank/DDBJ databases">
        <authorList>
            <person name="Lanie J.A."/>
            <person name="Ng W.-L."/>
            <person name="Kazmierczak K.M."/>
            <person name="Andrzejewski T.M."/>
            <person name="Davidsen T.M."/>
            <person name="Wayne K.J."/>
            <person name="Tettelin H."/>
            <person name="Glass J.I."/>
            <person name="Rusch D."/>
            <person name="Podicherti R."/>
            <person name="Tsui H.-C.T."/>
            <person name="Winkler M.E."/>
        </authorList>
    </citation>
    <scope>NUCLEOTIDE SEQUENCE</scope>
</reference>
<feature type="transmembrane region" description="Helical" evidence="8">
    <location>
        <begin position="182"/>
        <end position="200"/>
    </location>
</feature>
<keyword evidence="2" id="KW-0813">Transport</keyword>
<proteinExistence type="predicted"/>
<evidence type="ECO:0000259" key="9">
    <source>
        <dbReference type="PROSITE" id="PS50893"/>
    </source>
</evidence>
<dbReference type="Pfam" id="PF00005">
    <property type="entry name" value="ABC_tran"/>
    <property type="match status" value="1"/>
</dbReference>
<evidence type="ECO:0000256" key="3">
    <source>
        <dbReference type="ARBA" id="ARBA00022692"/>
    </source>
</evidence>
<dbReference type="InterPro" id="IPR039421">
    <property type="entry name" value="Type_1_exporter"/>
</dbReference>
<dbReference type="PANTHER" id="PTHR43394:SF1">
    <property type="entry name" value="ATP-BINDING CASSETTE SUB-FAMILY B MEMBER 10, MITOCHONDRIAL"/>
    <property type="match status" value="1"/>
</dbReference>
<dbReference type="InterPro" id="IPR003593">
    <property type="entry name" value="AAA+_ATPase"/>
</dbReference>
<evidence type="ECO:0000256" key="5">
    <source>
        <dbReference type="ARBA" id="ARBA00022840"/>
    </source>
</evidence>
<dbReference type="InterPro" id="IPR011527">
    <property type="entry name" value="ABC1_TM_dom"/>
</dbReference>
<dbReference type="SMART" id="SM00382">
    <property type="entry name" value="AAA"/>
    <property type="match status" value="1"/>
</dbReference>
<dbReference type="CDD" id="cd03254">
    <property type="entry name" value="ABCC_Glucan_exporter_like"/>
    <property type="match status" value="1"/>
</dbReference>
<dbReference type="EMBL" id="UINC01001972">
    <property type="protein sequence ID" value="SUZ91406.1"/>
    <property type="molecule type" value="Genomic_DNA"/>
</dbReference>
<feature type="transmembrane region" description="Helical" evidence="8">
    <location>
        <begin position="154"/>
        <end position="176"/>
    </location>
</feature>
<dbReference type="SUPFAM" id="SSF90123">
    <property type="entry name" value="ABC transporter transmembrane region"/>
    <property type="match status" value="1"/>
</dbReference>
<evidence type="ECO:0000256" key="1">
    <source>
        <dbReference type="ARBA" id="ARBA00004141"/>
    </source>
</evidence>
<keyword evidence="3 8" id="KW-0812">Transmembrane</keyword>